<dbReference type="InterPro" id="IPR011066">
    <property type="entry name" value="MscS_channel_C_sf"/>
</dbReference>
<dbReference type="GO" id="GO:0016020">
    <property type="term" value="C:membrane"/>
    <property type="evidence" value="ECO:0007669"/>
    <property type="project" value="InterPro"/>
</dbReference>
<sequence length="52" mass="5807">MSSLDLLARPWCKPDDFPAMKHNVRIAIYNELAAAGIEIPFNQIVIHNADDA</sequence>
<name>A0A8J6Y0U5_9BACT</name>
<evidence type="ECO:0000313" key="1">
    <source>
        <dbReference type="EMBL" id="MBD3867569.1"/>
    </source>
</evidence>
<proteinExistence type="predicted"/>
<reference evidence="1 2" key="1">
    <citation type="submission" date="2020-08" db="EMBL/GenBank/DDBJ databases">
        <title>Acidobacteriota in marine sediments use diverse sulfur dissimilation pathways.</title>
        <authorList>
            <person name="Wasmund K."/>
        </authorList>
    </citation>
    <scope>NUCLEOTIDE SEQUENCE [LARGE SCALE GENOMIC DNA]</scope>
    <source>
        <strain evidence="1">MAG AM4</strain>
    </source>
</reference>
<organism evidence="1 2">
    <name type="scientific">Candidatus Polarisedimenticola svalbardensis</name>
    <dbReference type="NCBI Taxonomy" id="2886004"/>
    <lineage>
        <taxon>Bacteria</taxon>
        <taxon>Pseudomonadati</taxon>
        <taxon>Acidobacteriota</taxon>
        <taxon>Candidatus Polarisedimenticolia</taxon>
        <taxon>Candidatus Polarisedimenticolales</taxon>
        <taxon>Candidatus Polarisedimenticolaceae</taxon>
        <taxon>Candidatus Polarisedimenticola</taxon>
    </lineage>
</organism>
<protein>
    <submittedName>
        <fullName evidence="1">Mechanosensitive ion channel family protein</fullName>
    </submittedName>
</protein>
<gene>
    <name evidence="1" type="ORF">IFK94_05540</name>
</gene>
<dbReference type="EMBL" id="JACXWD010000012">
    <property type="protein sequence ID" value="MBD3867569.1"/>
    <property type="molecule type" value="Genomic_DNA"/>
</dbReference>
<dbReference type="AlphaFoldDB" id="A0A8J6Y0U5"/>
<evidence type="ECO:0000313" key="2">
    <source>
        <dbReference type="Proteomes" id="UP000648239"/>
    </source>
</evidence>
<dbReference type="Proteomes" id="UP000648239">
    <property type="component" value="Unassembled WGS sequence"/>
</dbReference>
<accession>A0A8J6Y0U5</accession>
<dbReference type="Gene3D" id="3.30.70.100">
    <property type="match status" value="1"/>
</dbReference>
<comment type="caution">
    <text evidence="1">The sequence shown here is derived from an EMBL/GenBank/DDBJ whole genome shotgun (WGS) entry which is preliminary data.</text>
</comment>
<dbReference type="SUPFAM" id="SSF82689">
    <property type="entry name" value="Mechanosensitive channel protein MscS (YggB), C-terminal domain"/>
    <property type="match status" value="1"/>
</dbReference>